<dbReference type="PROSITE" id="PS51257">
    <property type="entry name" value="PROKAR_LIPOPROTEIN"/>
    <property type="match status" value="1"/>
</dbReference>
<feature type="compositionally biased region" description="Basic and acidic residues" evidence="1">
    <location>
        <begin position="313"/>
        <end position="324"/>
    </location>
</feature>
<accession>A0A0G4I4F9</accession>
<name>A0A0G4I4F9_9ALVE</name>
<dbReference type="VEuPathDB" id="CryptoDB:Cvel_1790"/>
<feature type="compositionally biased region" description="Basic and acidic residues" evidence="1">
    <location>
        <begin position="178"/>
        <end position="191"/>
    </location>
</feature>
<feature type="compositionally biased region" description="Pro residues" evidence="1">
    <location>
        <begin position="237"/>
        <end position="274"/>
    </location>
</feature>
<gene>
    <name evidence="2" type="ORF">Cvel_1790</name>
</gene>
<feature type="compositionally biased region" description="Basic and acidic residues" evidence="1">
    <location>
        <begin position="349"/>
        <end position="358"/>
    </location>
</feature>
<organism evidence="2">
    <name type="scientific">Chromera velia CCMP2878</name>
    <dbReference type="NCBI Taxonomy" id="1169474"/>
    <lineage>
        <taxon>Eukaryota</taxon>
        <taxon>Sar</taxon>
        <taxon>Alveolata</taxon>
        <taxon>Colpodellida</taxon>
        <taxon>Chromeraceae</taxon>
        <taxon>Chromera</taxon>
    </lineage>
</organism>
<protein>
    <submittedName>
        <fullName evidence="2">Uncharacterized protein</fullName>
    </submittedName>
</protein>
<feature type="region of interest" description="Disordered" evidence="1">
    <location>
        <begin position="178"/>
        <end position="358"/>
    </location>
</feature>
<reference evidence="2" key="1">
    <citation type="submission" date="2014-11" db="EMBL/GenBank/DDBJ databases">
        <authorList>
            <person name="Otto D Thomas"/>
            <person name="Naeem Raeece"/>
        </authorList>
    </citation>
    <scope>NUCLEOTIDE SEQUENCE</scope>
</reference>
<evidence type="ECO:0000313" key="2">
    <source>
        <dbReference type="EMBL" id="CEM51856.1"/>
    </source>
</evidence>
<sequence>MKALLFLLSAVSAASDSSICPSSTGVSCYLVSCAKEQYCGGWFGCYCKPGYCATGKDCYGCTNVQLTIMEPTQATKAGSYVIQPEYEFFGRPYWKQVNGPNWFWYCPSLSVWVVSDYAPNPDKCDAGLTSPQTSARTPMEVNAHWLYWDGYAWRTDVQGSVVTLGCRDVFLKEERGPLRGRERGPCHHGEGKMMLGSEGDMHHHHHEHHPHEDHFPHRHHHEHHHEHEHEHPHKFHPAPPGAHPPPPPGPPGAHPPPPPGPHGAHPPPPPPPPSEADFQMEASHEGQAPIPLSVVSQEGFSSSGEGTVPVSVSEKKEEEIERDSLPSQALVESPSVKVEEEEEENTAADTKHESVVEM</sequence>
<feature type="compositionally biased region" description="Polar residues" evidence="1">
    <location>
        <begin position="294"/>
        <end position="305"/>
    </location>
</feature>
<dbReference type="AlphaFoldDB" id="A0A0G4I4F9"/>
<evidence type="ECO:0000256" key="1">
    <source>
        <dbReference type="SAM" id="MobiDB-lite"/>
    </source>
</evidence>
<dbReference type="EMBL" id="CDMZ01005076">
    <property type="protein sequence ID" value="CEM51856.1"/>
    <property type="molecule type" value="Genomic_DNA"/>
</dbReference>
<proteinExistence type="predicted"/>